<dbReference type="InterPro" id="IPR036249">
    <property type="entry name" value="Thioredoxin-like_sf"/>
</dbReference>
<dbReference type="CDD" id="cd03191">
    <property type="entry name" value="GST_C_Zeta"/>
    <property type="match status" value="1"/>
</dbReference>
<proteinExistence type="inferred from homology"/>
<evidence type="ECO:0000313" key="5">
    <source>
        <dbReference type="Proteomes" id="UP000789901"/>
    </source>
</evidence>
<sequence>MSSEKPILHLYYRSFCSWRKGIDYKYCPVNLLEEAQKKEEYSDINPYKFIPTLKIDGNVLTQSVEILEYLEETRPEKPLLPKDPYKRALIRSLVQVITGDIQPLQNMKVLQYIESTGGNKNEFAIYCITRGFEGIEKQLAKTSDKYCVGNEVTLADICLLPQVYTANRFGIDMKKFPLIQRIANNLSELEAFKKAHPQNQIDCPAEEKNKIS</sequence>
<accession>A0ABN7UBQ9</accession>
<dbReference type="NCBIfam" id="TIGR01262">
    <property type="entry name" value="maiA"/>
    <property type="match status" value="1"/>
</dbReference>
<dbReference type="InterPro" id="IPR036282">
    <property type="entry name" value="Glutathione-S-Trfase_C_sf"/>
</dbReference>
<dbReference type="Gene3D" id="3.40.30.10">
    <property type="entry name" value="Glutaredoxin"/>
    <property type="match status" value="1"/>
</dbReference>
<keyword evidence="5" id="KW-1185">Reference proteome</keyword>
<evidence type="ECO:0000256" key="1">
    <source>
        <dbReference type="ARBA" id="ARBA00010007"/>
    </source>
</evidence>
<dbReference type="InterPro" id="IPR004046">
    <property type="entry name" value="GST_C"/>
</dbReference>
<dbReference type="InterPro" id="IPR005955">
    <property type="entry name" value="GST_Zeta"/>
</dbReference>
<dbReference type="Gene3D" id="1.20.1050.10">
    <property type="match status" value="1"/>
</dbReference>
<dbReference type="SUPFAM" id="SSF47616">
    <property type="entry name" value="GST C-terminal domain-like"/>
    <property type="match status" value="1"/>
</dbReference>
<dbReference type="PROSITE" id="PS50405">
    <property type="entry name" value="GST_CTER"/>
    <property type="match status" value="1"/>
</dbReference>
<dbReference type="EMBL" id="CAJVQB010001965">
    <property type="protein sequence ID" value="CAG8557422.1"/>
    <property type="molecule type" value="Genomic_DNA"/>
</dbReference>
<dbReference type="SFLD" id="SFLDG00358">
    <property type="entry name" value="Main_(cytGST)"/>
    <property type="match status" value="1"/>
</dbReference>
<feature type="domain" description="GST N-terminal" evidence="2">
    <location>
        <begin position="4"/>
        <end position="78"/>
    </location>
</feature>
<reference evidence="4 5" key="1">
    <citation type="submission" date="2021-06" db="EMBL/GenBank/DDBJ databases">
        <authorList>
            <person name="Kallberg Y."/>
            <person name="Tangrot J."/>
            <person name="Rosling A."/>
        </authorList>
    </citation>
    <scope>NUCLEOTIDE SEQUENCE [LARGE SCALE GENOMIC DNA]</scope>
    <source>
        <strain evidence="4 5">120-4 pot B 10/14</strain>
    </source>
</reference>
<dbReference type="SUPFAM" id="SSF52833">
    <property type="entry name" value="Thioredoxin-like"/>
    <property type="match status" value="1"/>
</dbReference>
<dbReference type="SFLD" id="SFLDS00019">
    <property type="entry name" value="Glutathione_Transferase_(cytos"/>
    <property type="match status" value="1"/>
</dbReference>
<dbReference type="Proteomes" id="UP000789901">
    <property type="component" value="Unassembled WGS sequence"/>
</dbReference>
<comment type="similarity">
    <text evidence="1">Belongs to the GST superfamily. Zeta family.</text>
</comment>
<organism evidence="4 5">
    <name type="scientific">Gigaspora margarita</name>
    <dbReference type="NCBI Taxonomy" id="4874"/>
    <lineage>
        <taxon>Eukaryota</taxon>
        <taxon>Fungi</taxon>
        <taxon>Fungi incertae sedis</taxon>
        <taxon>Mucoromycota</taxon>
        <taxon>Glomeromycotina</taxon>
        <taxon>Glomeromycetes</taxon>
        <taxon>Diversisporales</taxon>
        <taxon>Gigasporaceae</taxon>
        <taxon>Gigaspora</taxon>
    </lineage>
</organism>
<evidence type="ECO:0000259" key="3">
    <source>
        <dbReference type="PROSITE" id="PS50405"/>
    </source>
</evidence>
<dbReference type="InterPro" id="IPR010987">
    <property type="entry name" value="Glutathione-S-Trfase_C-like"/>
</dbReference>
<comment type="caution">
    <text evidence="4">The sequence shown here is derived from an EMBL/GenBank/DDBJ whole genome shotgun (WGS) entry which is preliminary data.</text>
</comment>
<dbReference type="InterPro" id="IPR034330">
    <property type="entry name" value="GST_Zeta_C"/>
</dbReference>
<name>A0ABN7UBQ9_GIGMA</name>
<dbReference type="PROSITE" id="PS50404">
    <property type="entry name" value="GST_NTER"/>
    <property type="match status" value="1"/>
</dbReference>
<dbReference type="PANTHER" id="PTHR42673">
    <property type="entry name" value="MALEYLACETOACETATE ISOMERASE"/>
    <property type="match status" value="1"/>
</dbReference>
<evidence type="ECO:0000313" key="4">
    <source>
        <dbReference type="EMBL" id="CAG8557422.1"/>
    </source>
</evidence>
<dbReference type="Pfam" id="PF00043">
    <property type="entry name" value="GST_C"/>
    <property type="match status" value="1"/>
</dbReference>
<evidence type="ECO:0000259" key="2">
    <source>
        <dbReference type="PROSITE" id="PS50404"/>
    </source>
</evidence>
<feature type="domain" description="GST C-terminal" evidence="3">
    <location>
        <begin position="83"/>
        <end position="205"/>
    </location>
</feature>
<dbReference type="InterPro" id="IPR004045">
    <property type="entry name" value="Glutathione_S-Trfase_N"/>
</dbReference>
<dbReference type="PANTHER" id="PTHR42673:SF4">
    <property type="entry name" value="MALEYLACETOACETATE ISOMERASE"/>
    <property type="match status" value="1"/>
</dbReference>
<gene>
    <name evidence="4" type="ORF">GMARGA_LOCUS4851</name>
</gene>
<dbReference type="InterPro" id="IPR040079">
    <property type="entry name" value="Glutathione_S-Trfase"/>
</dbReference>
<dbReference type="Pfam" id="PF13409">
    <property type="entry name" value="GST_N_2"/>
    <property type="match status" value="1"/>
</dbReference>
<protein>
    <submittedName>
        <fullName evidence="4">1508_t:CDS:1</fullName>
    </submittedName>
</protein>